<keyword evidence="12" id="KW-1185">Reference proteome</keyword>
<evidence type="ECO:0000256" key="1">
    <source>
        <dbReference type="ARBA" id="ARBA00010555"/>
    </source>
</evidence>
<gene>
    <name evidence="7" type="primary">sbcD</name>
    <name evidence="11" type="ORF">SAMN05216219_2303</name>
</gene>
<protein>
    <recommendedName>
        <fullName evidence="3 7">Nuclease SbcCD subunit D</fullName>
    </recommendedName>
</protein>
<evidence type="ECO:0000256" key="3">
    <source>
        <dbReference type="ARBA" id="ARBA00013365"/>
    </source>
</evidence>
<keyword evidence="7" id="KW-0233">DNA recombination</keyword>
<feature type="region of interest" description="Disordered" evidence="8">
    <location>
        <begin position="393"/>
        <end position="420"/>
    </location>
</feature>
<dbReference type="InterPro" id="IPR004593">
    <property type="entry name" value="SbcD"/>
</dbReference>
<organism evidence="11 12">
    <name type="scientific">Mycetocola miduiensis</name>
    <dbReference type="NCBI Taxonomy" id="995034"/>
    <lineage>
        <taxon>Bacteria</taxon>
        <taxon>Bacillati</taxon>
        <taxon>Actinomycetota</taxon>
        <taxon>Actinomycetes</taxon>
        <taxon>Micrococcales</taxon>
        <taxon>Microbacteriaceae</taxon>
        <taxon>Mycetocola</taxon>
    </lineage>
</organism>
<sequence>MRILHTSDWHIGRTFHGHSTLVNLRSVLAALAVEVRERSVDVVVVAGDIFDSATPAAEAYTVLEAAVVALREAGASVVLTSGNHDSATRLGFMSQFSGLAGVHVVTRQEQHDSPITLPDEHGPVHFYGIPYLEPSLVRHAYPDVTLRTHEQVLAFVMDRIRSDLSERGGRSVVLSHCFAVNVAAADGAPEQFGASDVERDLTAGGIDYVPLSVFDGPDYVALGHIHGRSALSDRVRYSGAPLHYSFSEAAKPRGAWLVELDASGLRSVDWVSLPVPRPLRVVTGSLDDILTDASFAEFESHWVSVVLTDTVRPLDAMRRLQARFGHCVTLEHRPAVTAQASGASYAERVKGHSDIDVVSGFLAHVRNGVGPTDAEKAIVADVLAAVERAEHDEPVAARDATKPATAESVLTPSPLIEVDA</sequence>
<dbReference type="GO" id="GO:0008408">
    <property type="term" value="F:3'-5' exonuclease activity"/>
    <property type="evidence" value="ECO:0007669"/>
    <property type="project" value="InterPro"/>
</dbReference>
<dbReference type="NCBIfam" id="TIGR00619">
    <property type="entry name" value="sbcd"/>
    <property type="match status" value="1"/>
</dbReference>
<dbReference type="InterPro" id="IPR004843">
    <property type="entry name" value="Calcineurin-like_PHP"/>
</dbReference>
<dbReference type="GO" id="GO:0006260">
    <property type="term" value="P:DNA replication"/>
    <property type="evidence" value="ECO:0007669"/>
    <property type="project" value="UniProtKB-KW"/>
</dbReference>
<comment type="function">
    <text evidence="7">SbcCD cleaves DNA hairpin structures. These structures can inhibit DNA replication and are intermediates in certain DNA recombination reactions. The complex acts as a 3'-&gt;5' double strand exonuclease that can open hairpins. It also has a 5' single-strand endonuclease activity.</text>
</comment>
<keyword evidence="7" id="KW-0235">DNA replication</keyword>
<dbReference type="OrthoDB" id="9773856at2"/>
<dbReference type="GO" id="GO:0004519">
    <property type="term" value="F:endonuclease activity"/>
    <property type="evidence" value="ECO:0007669"/>
    <property type="project" value="UniProtKB-KW"/>
</dbReference>
<evidence type="ECO:0000256" key="6">
    <source>
        <dbReference type="ARBA" id="ARBA00022839"/>
    </source>
</evidence>
<evidence type="ECO:0000256" key="4">
    <source>
        <dbReference type="ARBA" id="ARBA00022722"/>
    </source>
</evidence>
<evidence type="ECO:0000313" key="11">
    <source>
        <dbReference type="EMBL" id="SFN83805.1"/>
    </source>
</evidence>
<evidence type="ECO:0000313" key="12">
    <source>
        <dbReference type="Proteomes" id="UP000198867"/>
    </source>
</evidence>
<evidence type="ECO:0000256" key="2">
    <source>
        <dbReference type="ARBA" id="ARBA00011322"/>
    </source>
</evidence>
<feature type="domain" description="Nuclease SbcCD subunit D C-terminal" evidence="10">
    <location>
        <begin position="276"/>
        <end position="364"/>
    </location>
</feature>
<dbReference type="Pfam" id="PF00149">
    <property type="entry name" value="Metallophos"/>
    <property type="match status" value="1"/>
</dbReference>
<accession>A0A1I5C9U6</accession>
<evidence type="ECO:0000256" key="8">
    <source>
        <dbReference type="SAM" id="MobiDB-lite"/>
    </source>
</evidence>
<keyword evidence="6 7" id="KW-0269">Exonuclease</keyword>
<dbReference type="Gene3D" id="3.60.21.10">
    <property type="match status" value="1"/>
</dbReference>
<keyword evidence="5 7" id="KW-0378">Hydrolase</keyword>
<dbReference type="InterPro" id="IPR026843">
    <property type="entry name" value="SbcD_C"/>
</dbReference>
<dbReference type="GO" id="GO:0006310">
    <property type="term" value="P:DNA recombination"/>
    <property type="evidence" value="ECO:0007669"/>
    <property type="project" value="UniProtKB-KW"/>
</dbReference>
<dbReference type="Pfam" id="PF12320">
    <property type="entry name" value="SbcD_C"/>
    <property type="match status" value="1"/>
</dbReference>
<evidence type="ECO:0000259" key="9">
    <source>
        <dbReference type="Pfam" id="PF00149"/>
    </source>
</evidence>
<dbReference type="InterPro" id="IPR050535">
    <property type="entry name" value="DNA_Repair-Maintenance_Comp"/>
</dbReference>
<name>A0A1I5C9U6_9MICO</name>
<dbReference type="CDD" id="cd00840">
    <property type="entry name" value="MPP_Mre11_N"/>
    <property type="match status" value="1"/>
</dbReference>
<comment type="subunit">
    <text evidence="2 7">Heterodimer of SbcC and SbcD.</text>
</comment>
<keyword evidence="4 7" id="KW-0540">Nuclease</keyword>
<reference evidence="12" key="1">
    <citation type="submission" date="2016-10" db="EMBL/GenBank/DDBJ databases">
        <authorList>
            <person name="Varghese N."/>
            <person name="Submissions S."/>
        </authorList>
    </citation>
    <scope>NUCLEOTIDE SEQUENCE [LARGE SCALE GENOMIC DNA]</scope>
    <source>
        <strain evidence="12">CGMCC 1.11101</strain>
    </source>
</reference>
<comment type="similarity">
    <text evidence="1 7">Belongs to the SbcD family.</text>
</comment>
<dbReference type="Proteomes" id="UP000198867">
    <property type="component" value="Unassembled WGS sequence"/>
</dbReference>
<dbReference type="SUPFAM" id="SSF56300">
    <property type="entry name" value="Metallo-dependent phosphatases"/>
    <property type="match status" value="1"/>
</dbReference>
<dbReference type="PANTHER" id="PTHR30337:SF0">
    <property type="entry name" value="NUCLEASE SBCCD SUBUNIT D"/>
    <property type="match status" value="1"/>
</dbReference>
<dbReference type="EMBL" id="FOVM01000006">
    <property type="protein sequence ID" value="SFN83805.1"/>
    <property type="molecule type" value="Genomic_DNA"/>
</dbReference>
<dbReference type="RefSeq" id="WP_090711561.1">
    <property type="nucleotide sequence ID" value="NZ_FOVM01000006.1"/>
</dbReference>
<dbReference type="STRING" id="995034.SAMN05216219_2303"/>
<keyword evidence="7" id="KW-0255">Endonuclease</keyword>
<dbReference type="InterPro" id="IPR041796">
    <property type="entry name" value="Mre11_N"/>
</dbReference>
<feature type="domain" description="Calcineurin-like phosphoesterase" evidence="9">
    <location>
        <begin position="1"/>
        <end position="227"/>
    </location>
</feature>
<evidence type="ECO:0000259" key="10">
    <source>
        <dbReference type="Pfam" id="PF12320"/>
    </source>
</evidence>
<dbReference type="InterPro" id="IPR029052">
    <property type="entry name" value="Metallo-depent_PP-like"/>
</dbReference>
<dbReference type="PANTHER" id="PTHR30337">
    <property type="entry name" value="COMPONENT OF ATP-DEPENDENT DSDNA EXONUCLEASE"/>
    <property type="match status" value="1"/>
</dbReference>
<dbReference type="AlphaFoldDB" id="A0A1I5C9U6"/>
<proteinExistence type="inferred from homology"/>
<evidence type="ECO:0000256" key="5">
    <source>
        <dbReference type="ARBA" id="ARBA00022801"/>
    </source>
</evidence>
<evidence type="ECO:0000256" key="7">
    <source>
        <dbReference type="RuleBase" id="RU363069"/>
    </source>
</evidence>